<name>A0A317E1A7_9PROT</name>
<evidence type="ECO:0000313" key="3">
    <source>
        <dbReference type="Proteomes" id="UP000246077"/>
    </source>
</evidence>
<reference evidence="3" key="1">
    <citation type="submission" date="2018-05" db="EMBL/GenBank/DDBJ databases">
        <title>Zavarzinia sp. HR-AS.</title>
        <authorList>
            <person name="Lee Y."/>
            <person name="Jeon C.O."/>
        </authorList>
    </citation>
    <scope>NUCLEOTIDE SEQUENCE [LARGE SCALE GENOMIC DNA]</scope>
    <source>
        <strain evidence="3">DSM 1231</strain>
    </source>
</reference>
<dbReference type="EMBL" id="QGLF01000003">
    <property type="protein sequence ID" value="PWR20848.1"/>
    <property type="molecule type" value="Genomic_DNA"/>
</dbReference>
<proteinExistence type="predicted"/>
<feature type="region of interest" description="Disordered" evidence="1">
    <location>
        <begin position="72"/>
        <end position="103"/>
    </location>
</feature>
<comment type="caution">
    <text evidence="2">The sequence shown here is derived from an EMBL/GenBank/DDBJ whole genome shotgun (WGS) entry which is preliminary data.</text>
</comment>
<protein>
    <submittedName>
        <fullName evidence="2">Uncharacterized protein</fullName>
    </submittedName>
</protein>
<gene>
    <name evidence="2" type="ORF">DKG75_12720</name>
</gene>
<sequence>MSDGLLITLLVLAGVLLFLRYLVRRGGRVLADPTRRQAAGRGRSRRDPAGGFIAGAAAGAVVASLLADGDGPDAADCGDSGQDDGGSCGDGAGDGGGGDGGGD</sequence>
<evidence type="ECO:0000313" key="2">
    <source>
        <dbReference type="EMBL" id="PWR20848.1"/>
    </source>
</evidence>
<keyword evidence="3" id="KW-1185">Reference proteome</keyword>
<dbReference type="RefSeq" id="WP_109921492.1">
    <property type="nucleotide sequence ID" value="NZ_QGLF01000003.1"/>
</dbReference>
<organism evidence="2 3">
    <name type="scientific">Zavarzinia compransoris</name>
    <dbReference type="NCBI Taxonomy" id="1264899"/>
    <lineage>
        <taxon>Bacteria</taxon>
        <taxon>Pseudomonadati</taxon>
        <taxon>Pseudomonadota</taxon>
        <taxon>Alphaproteobacteria</taxon>
        <taxon>Rhodospirillales</taxon>
        <taxon>Zavarziniaceae</taxon>
        <taxon>Zavarzinia</taxon>
    </lineage>
</organism>
<feature type="compositionally biased region" description="Gly residues" evidence="1">
    <location>
        <begin position="83"/>
        <end position="103"/>
    </location>
</feature>
<accession>A0A317E1A7</accession>
<dbReference type="AlphaFoldDB" id="A0A317E1A7"/>
<dbReference type="Proteomes" id="UP000246077">
    <property type="component" value="Unassembled WGS sequence"/>
</dbReference>
<evidence type="ECO:0000256" key="1">
    <source>
        <dbReference type="SAM" id="MobiDB-lite"/>
    </source>
</evidence>